<dbReference type="GeneID" id="118409272"/>
<dbReference type="RefSeq" id="XP_035666062.1">
    <property type="nucleotide sequence ID" value="XM_035810169.1"/>
</dbReference>
<name>A0A9J7HXW5_BRAFL</name>
<feature type="region of interest" description="Disordered" evidence="1">
    <location>
        <begin position="52"/>
        <end position="90"/>
    </location>
</feature>
<organism evidence="2 3">
    <name type="scientific">Branchiostoma floridae</name>
    <name type="common">Florida lancelet</name>
    <name type="synonym">Amphioxus</name>
    <dbReference type="NCBI Taxonomy" id="7739"/>
    <lineage>
        <taxon>Eukaryota</taxon>
        <taxon>Metazoa</taxon>
        <taxon>Chordata</taxon>
        <taxon>Cephalochordata</taxon>
        <taxon>Leptocardii</taxon>
        <taxon>Amphioxiformes</taxon>
        <taxon>Branchiostomatidae</taxon>
        <taxon>Branchiostoma</taxon>
    </lineage>
</organism>
<keyword evidence="2" id="KW-1185">Reference proteome</keyword>
<accession>A0A9J7HXW5</accession>
<proteinExistence type="predicted"/>
<evidence type="ECO:0000313" key="3">
    <source>
        <dbReference type="RefSeq" id="XP_035666062.1"/>
    </source>
</evidence>
<dbReference type="KEGG" id="bfo:118409272"/>
<gene>
    <name evidence="3" type="primary">LOC118409272</name>
</gene>
<dbReference type="Proteomes" id="UP000001554">
    <property type="component" value="Chromosome 1"/>
</dbReference>
<evidence type="ECO:0000256" key="1">
    <source>
        <dbReference type="SAM" id="MobiDB-lite"/>
    </source>
</evidence>
<sequence>MGRVNVLEPARTPFWIDRKMDKDDILGQGDWLTLKGRNGGCPYSSKKKRKCGYSSMQLSTKDQKSRSNLLPKWPESGHKTGVKPQHPIPDKFKLQKMPANIIHLPHSVTTN</sequence>
<dbReference type="AlphaFoldDB" id="A0A9J7HXW5"/>
<reference evidence="2" key="1">
    <citation type="journal article" date="2020" name="Nat. Ecol. Evol.">
        <title>Deeply conserved synteny resolves early events in vertebrate evolution.</title>
        <authorList>
            <person name="Simakov O."/>
            <person name="Marletaz F."/>
            <person name="Yue J.X."/>
            <person name="O'Connell B."/>
            <person name="Jenkins J."/>
            <person name="Brandt A."/>
            <person name="Calef R."/>
            <person name="Tung C.H."/>
            <person name="Huang T.K."/>
            <person name="Schmutz J."/>
            <person name="Satoh N."/>
            <person name="Yu J.K."/>
            <person name="Putnam N.H."/>
            <person name="Green R.E."/>
            <person name="Rokhsar D.S."/>
        </authorList>
    </citation>
    <scope>NUCLEOTIDE SEQUENCE [LARGE SCALE GENOMIC DNA]</scope>
    <source>
        <strain evidence="2">S238N-H82</strain>
    </source>
</reference>
<protein>
    <submittedName>
        <fullName evidence="3">Uncharacterized protein LOC118409272 isoform X1</fullName>
    </submittedName>
</protein>
<evidence type="ECO:0000313" key="2">
    <source>
        <dbReference type="Proteomes" id="UP000001554"/>
    </source>
</evidence>
<reference evidence="3" key="2">
    <citation type="submission" date="2025-08" db="UniProtKB">
        <authorList>
            <consortium name="RefSeq"/>
        </authorList>
    </citation>
    <scope>IDENTIFICATION</scope>
    <source>
        <strain evidence="3">S238N-H82</strain>
        <tissue evidence="3">Testes</tissue>
    </source>
</reference>